<evidence type="ECO:0000313" key="4">
    <source>
        <dbReference type="EMBL" id="RPA77009.1"/>
    </source>
</evidence>
<dbReference type="Pfam" id="PF00069">
    <property type="entry name" value="Pkinase"/>
    <property type="match status" value="1"/>
</dbReference>
<dbReference type="GO" id="GO:0005524">
    <property type="term" value="F:ATP binding"/>
    <property type="evidence" value="ECO:0007669"/>
    <property type="project" value="UniProtKB-KW"/>
</dbReference>
<dbReference type="GO" id="GO:0004674">
    <property type="term" value="F:protein serine/threonine kinase activity"/>
    <property type="evidence" value="ECO:0007669"/>
    <property type="project" value="TreeGrafter"/>
</dbReference>
<dbReference type="Proteomes" id="UP000275078">
    <property type="component" value="Unassembled WGS sequence"/>
</dbReference>
<dbReference type="STRING" id="1160509.A0A3N4HTJ8"/>
<dbReference type="InterPro" id="IPR011009">
    <property type="entry name" value="Kinase-like_dom_sf"/>
</dbReference>
<organism evidence="4 5">
    <name type="scientific">Ascobolus immersus RN42</name>
    <dbReference type="NCBI Taxonomy" id="1160509"/>
    <lineage>
        <taxon>Eukaryota</taxon>
        <taxon>Fungi</taxon>
        <taxon>Dikarya</taxon>
        <taxon>Ascomycota</taxon>
        <taxon>Pezizomycotina</taxon>
        <taxon>Pezizomycetes</taxon>
        <taxon>Pezizales</taxon>
        <taxon>Ascobolaceae</taxon>
        <taxon>Ascobolus</taxon>
    </lineage>
</organism>
<dbReference type="SMART" id="SM00220">
    <property type="entry name" value="S_TKc"/>
    <property type="match status" value="1"/>
</dbReference>
<dbReference type="EMBL" id="ML119733">
    <property type="protein sequence ID" value="RPA77009.1"/>
    <property type="molecule type" value="Genomic_DNA"/>
</dbReference>
<dbReference type="OrthoDB" id="10252171at2759"/>
<dbReference type="AlphaFoldDB" id="A0A3N4HTJ8"/>
<dbReference type="InterPro" id="IPR000719">
    <property type="entry name" value="Prot_kinase_dom"/>
</dbReference>
<protein>
    <submittedName>
        <fullName evidence="4">Pkinase-domain-containing protein</fullName>
    </submittedName>
</protein>
<keyword evidence="5" id="KW-1185">Reference proteome</keyword>
<keyword evidence="1" id="KW-0547">Nucleotide-binding</keyword>
<evidence type="ECO:0000313" key="5">
    <source>
        <dbReference type="Proteomes" id="UP000275078"/>
    </source>
</evidence>
<evidence type="ECO:0000259" key="3">
    <source>
        <dbReference type="PROSITE" id="PS50011"/>
    </source>
</evidence>
<dbReference type="Gene3D" id="1.10.510.10">
    <property type="entry name" value="Transferase(Phosphotransferase) domain 1"/>
    <property type="match status" value="1"/>
</dbReference>
<dbReference type="PROSITE" id="PS00108">
    <property type="entry name" value="PROTEIN_KINASE_ST"/>
    <property type="match status" value="1"/>
</dbReference>
<accession>A0A3N4HTJ8</accession>
<evidence type="ECO:0000256" key="1">
    <source>
        <dbReference type="ARBA" id="ARBA00022741"/>
    </source>
</evidence>
<dbReference type="GO" id="GO:0051598">
    <property type="term" value="P:meiotic recombination checkpoint signaling"/>
    <property type="evidence" value="ECO:0007669"/>
    <property type="project" value="TreeGrafter"/>
</dbReference>
<feature type="non-terminal residue" evidence="4">
    <location>
        <position position="1"/>
    </location>
</feature>
<feature type="domain" description="Protein kinase" evidence="3">
    <location>
        <begin position="1"/>
        <end position="256"/>
    </location>
</feature>
<keyword evidence="2" id="KW-0067">ATP-binding</keyword>
<dbReference type="PANTHER" id="PTHR44167">
    <property type="entry name" value="OVARIAN-SPECIFIC SERINE/THREONINE-PROTEIN KINASE LOK-RELATED"/>
    <property type="match status" value="1"/>
</dbReference>
<dbReference type="FunFam" id="1.10.510.10:FF:000571">
    <property type="entry name" value="Maternal embryonic leucine zipper kinase"/>
    <property type="match status" value="1"/>
</dbReference>
<dbReference type="GO" id="GO:0005634">
    <property type="term" value="C:nucleus"/>
    <property type="evidence" value="ECO:0007669"/>
    <property type="project" value="TreeGrafter"/>
</dbReference>
<reference evidence="4 5" key="1">
    <citation type="journal article" date="2018" name="Nat. Ecol. Evol.">
        <title>Pezizomycetes genomes reveal the molecular basis of ectomycorrhizal truffle lifestyle.</title>
        <authorList>
            <person name="Murat C."/>
            <person name="Payen T."/>
            <person name="Noel B."/>
            <person name="Kuo A."/>
            <person name="Morin E."/>
            <person name="Chen J."/>
            <person name="Kohler A."/>
            <person name="Krizsan K."/>
            <person name="Balestrini R."/>
            <person name="Da Silva C."/>
            <person name="Montanini B."/>
            <person name="Hainaut M."/>
            <person name="Levati E."/>
            <person name="Barry K.W."/>
            <person name="Belfiori B."/>
            <person name="Cichocki N."/>
            <person name="Clum A."/>
            <person name="Dockter R.B."/>
            <person name="Fauchery L."/>
            <person name="Guy J."/>
            <person name="Iotti M."/>
            <person name="Le Tacon F."/>
            <person name="Lindquist E.A."/>
            <person name="Lipzen A."/>
            <person name="Malagnac F."/>
            <person name="Mello A."/>
            <person name="Molinier V."/>
            <person name="Miyauchi S."/>
            <person name="Poulain J."/>
            <person name="Riccioni C."/>
            <person name="Rubini A."/>
            <person name="Sitrit Y."/>
            <person name="Splivallo R."/>
            <person name="Traeger S."/>
            <person name="Wang M."/>
            <person name="Zifcakova L."/>
            <person name="Wipf D."/>
            <person name="Zambonelli A."/>
            <person name="Paolocci F."/>
            <person name="Nowrousian M."/>
            <person name="Ottonello S."/>
            <person name="Baldrian P."/>
            <person name="Spatafora J.W."/>
            <person name="Henrissat B."/>
            <person name="Nagy L.G."/>
            <person name="Aury J.M."/>
            <person name="Wincker P."/>
            <person name="Grigoriev I.V."/>
            <person name="Bonfante P."/>
            <person name="Martin F.M."/>
        </authorList>
    </citation>
    <scope>NUCLEOTIDE SEQUENCE [LARGE SCALE GENOMIC DNA]</scope>
    <source>
        <strain evidence="4 5">RN42</strain>
    </source>
</reference>
<dbReference type="GO" id="GO:0005737">
    <property type="term" value="C:cytoplasm"/>
    <property type="evidence" value="ECO:0007669"/>
    <property type="project" value="TreeGrafter"/>
</dbReference>
<gene>
    <name evidence="4" type="ORF">BJ508DRAFT_200031</name>
</gene>
<dbReference type="InterPro" id="IPR008271">
    <property type="entry name" value="Ser/Thr_kinase_AS"/>
</dbReference>
<dbReference type="PANTHER" id="PTHR44167:SF24">
    <property type="entry name" value="SERINE_THREONINE-PROTEIN KINASE CHK2"/>
    <property type="match status" value="1"/>
</dbReference>
<dbReference type="SUPFAM" id="SSF56112">
    <property type="entry name" value="Protein kinase-like (PK-like)"/>
    <property type="match status" value="1"/>
</dbReference>
<name>A0A3N4HTJ8_ASCIM</name>
<dbReference type="PROSITE" id="PS50011">
    <property type="entry name" value="PROTEIN_KINASE_DOM"/>
    <property type="match status" value="1"/>
</dbReference>
<keyword evidence="4" id="KW-0418">Kinase</keyword>
<feature type="non-terminal residue" evidence="4">
    <location>
        <position position="262"/>
    </location>
</feature>
<sequence>GSFAIVYEGVERMTGETVAVKQIKKRGTQRSAIQKEVDIMAKLNHENIVKFHEHFDDDEYLSIILEFVRGGDLRDYRKTHGVLPEFLVKSVASQVLSAVGYLHQQGVTHRDIKPENILVSSKNPLVVKLTDFGLAKAIANDQSMLKTFCGTMLYLAPEVFPEHYLKAANKGSYTQSIDIWAIGCVLYFLLTDRHPFDCGDDRELTLSRICNAQYDIQLLEQHSSSAFECTDFISRMLQVEPRFRISDTEALVHPYLGGEASP</sequence>
<proteinExistence type="predicted"/>
<keyword evidence="4" id="KW-0808">Transferase</keyword>
<evidence type="ECO:0000256" key="2">
    <source>
        <dbReference type="ARBA" id="ARBA00022840"/>
    </source>
</evidence>